<evidence type="ECO:0000313" key="8">
    <source>
        <dbReference type="EMBL" id="MET6990440.1"/>
    </source>
</evidence>
<dbReference type="Proteomes" id="UP001549799">
    <property type="component" value="Unassembled WGS sequence"/>
</dbReference>
<dbReference type="RefSeq" id="WP_354614839.1">
    <property type="nucleotide sequence ID" value="NZ_JBEXAE010000003.1"/>
</dbReference>
<comment type="caution">
    <text evidence="8">The sequence shown here is derived from an EMBL/GenBank/DDBJ whole genome shotgun (WGS) entry which is preliminary data.</text>
</comment>
<keyword evidence="5" id="KW-0732">Signal</keyword>
<feature type="domain" description="Outer membrane protein beta-barrel" evidence="7">
    <location>
        <begin position="385"/>
        <end position="807"/>
    </location>
</feature>
<dbReference type="PANTHER" id="PTHR40980">
    <property type="entry name" value="PLUG DOMAIN-CONTAINING PROTEIN"/>
    <property type="match status" value="1"/>
</dbReference>
<dbReference type="InterPro" id="IPR041700">
    <property type="entry name" value="OMP_b-brl_3"/>
</dbReference>
<dbReference type="InterPro" id="IPR008969">
    <property type="entry name" value="CarboxyPept-like_regulatory"/>
</dbReference>
<comment type="subcellular location">
    <subcellularLocation>
        <location evidence="1">Cell outer membrane</location>
    </subcellularLocation>
</comment>
<protein>
    <submittedName>
        <fullName evidence="8">TonB-dependent receptor</fullName>
    </submittedName>
</protein>
<feature type="region of interest" description="Disordered" evidence="4">
    <location>
        <begin position="811"/>
        <end position="835"/>
    </location>
</feature>
<gene>
    <name evidence="8" type="ORF">ABXZ36_07250</name>
</gene>
<dbReference type="Gene3D" id="2.60.40.1120">
    <property type="entry name" value="Carboxypeptidase-like, regulatory domain"/>
    <property type="match status" value="1"/>
</dbReference>
<dbReference type="EMBL" id="JBEXAE010000003">
    <property type="protein sequence ID" value="MET6990440.1"/>
    <property type="molecule type" value="Genomic_DNA"/>
</dbReference>
<proteinExistence type="predicted"/>
<dbReference type="Pfam" id="PF13715">
    <property type="entry name" value="CarbopepD_reg_2"/>
    <property type="match status" value="1"/>
</dbReference>
<evidence type="ECO:0000256" key="3">
    <source>
        <dbReference type="ARBA" id="ARBA00023237"/>
    </source>
</evidence>
<evidence type="ECO:0000313" key="9">
    <source>
        <dbReference type="Proteomes" id="UP001549799"/>
    </source>
</evidence>
<organism evidence="8 9">
    <name type="scientific">Sediminicola arcticus</name>
    <dbReference type="NCBI Taxonomy" id="1574308"/>
    <lineage>
        <taxon>Bacteria</taxon>
        <taxon>Pseudomonadati</taxon>
        <taxon>Bacteroidota</taxon>
        <taxon>Flavobacteriia</taxon>
        <taxon>Flavobacteriales</taxon>
        <taxon>Flavobacteriaceae</taxon>
        <taxon>Sediminicola</taxon>
    </lineage>
</organism>
<dbReference type="InterPro" id="IPR036942">
    <property type="entry name" value="Beta-barrel_TonB_sf"/>
</dbReference>
<name>A0ABV2SUN2_9FLAO</name>
<feature type="chain" id="PRO_5045846989" evidence="5">
    <location>
        <begin position="19"/>
        <end position="835"/>
    </location>
</feature>
<keyword evidence="2" id="KW-0472">Membrane</keyword>
<accession>A0ABV2SUN2</accession>
<keyword evidence="9" id="KW-1185">Reference proteome</keyword>
<evidence type="ECO:0000259" key="6">
    <source>
        <dbReference type="Pfam" id="PF07715"/>
    </source>
</evidence>
<evidence type="ECO:0000259" key="7">
    <source>
        <dbReference type="Pfam" id="PF14905"/>
    </source>
</evidence>
<keyword evidence="3" id="KW-0998">Cell outer membrane</keyword>
<evidence type="ECO:0000256" key="4">
    <source>
        <dbReference type="SAM" id="MobiDB-lite"/>
    </source>
</evidence>
<dbReference type="SUPFAM" id="SSF49464">
    <property type="entry name" value="Carboxypeptidase regulatory domain-like"/>
    <property type="match status" value="1"/>
</dbReference>
<dbReference type="PANTHER" id="PTHR40980:SF4">
    <property type="entry name" value="TONB-DEPENDENT RECEPTOR-LIKE BETA-BARREL DOMAIN-CONTAINING PROTEIN"/>
    <property type="match status" value="1"/>
</dbReference>
<dbReference type="Pfam" id="PF14905">
    <property type="entry name" value="OMP_b-brl_3"/>
    <property type="match status" value="1"/>
</dbReference>
<feature type="domain" description="TonB-dependent receptor plug" evidence="6">
    <location>
        <begin position="147"/>
        <end position="225"/>
    </location>
</feature>
<evidence type="ECO:0000256" key="1">
    <source>
        <dbReference type="ARBA" id="ARBA00004442"/>
    </source>
</evidence>
<keyword evidence="8" id="KW-0675">Receptor</keyword>
<feature type="signal peptide" evidence="5">
    <location>
        <begin position="1"/>
        <end position="18"/>
    </location>
</feature>
<dbReference type="InterPro" id="IPR037066">
    <property type="entry name" value="Plug_dom_sf"/>
</dbReference>
<evidence type="ECO:0000256" key="2">
    <source>
        <dbReference type="ARBA" id="ARBA00023136"/>
    </source>
</evidence>
<dbReference type="Gene3D" id="2.170.130.10">
    <property type="entry name" value="TonB-dependent receptor, plug domain"/>
    <property type="match status" value="1"/>
</dbReference>
<dbReference type="Pfam" id="PF07715">
    <property type="entry name" value="Plug"/>
    <property type="match status" value="1"/>
</dbReference>
<dbReference type="Gene3D" id="2.40.170.20">
    <property type="entry name" value="TonB-dependent receptor, beta-barrel domain"/>
    <property type="match status" value="1"/>
</dbReference>
<evidence type="ECO:0000256" key="5">
    <source>
        <dbReference type="SAM" id="SignalP"/>
    </source>
</evidence>
<sequence length="835" mass="94402">MKKLIPLFLILCSFFIYGQRPQGTSELVKITGTVLDKEYNEPMEYATLILQSVNNPDKVTGGITDINGKFSVEAEPGMYNIRLEYISYTTFRLDNQNITSSRDLGTVMLGINVEQLEAVEVVGEKTTVEVRLDKKIYNIGKDITTSGATVSDALNNVPSVSVDVEGAISLRGNENVRILINGRPSALAGFGSTDALRQLPADAIDRVEVITSPSARYDAEGTAGILNIILKKEKTLGFNGSINTNIGYPAASQISSNLNLRTDKFNIFNTLGLSYRRPPGGGFSDNTYRQRENDTIAPKFNRIIEDRNILREDLGFNMNIGIEYFITDRSSLTASYFARISDESDVTENDSRRFEGTTITSRTFRSEDESQKDKSNQVALNYINRLDDDGQKLTADLQYSFDTEDIFTVIQENNTFPNNDLLALENVNEKENQKEFLFQTDYVLPMGDAQFEVGYRGNFEETISDYQLDLLNLDTNVFERNELTNVFTYNENVNALYTQYGDKFGKFSFLAGLRLENTQLKGQVDTRLDPQELRELLGPDIDVNFNKNYLGLFPTLNLIFEIAERENITLGYNRRINRPRGWYINPFPSRSSRTNIFQGNPDLDPAYANAFDLGYLKRWDKLTLTSSIYYQKETNSFERVQVQRSNDLTEDGVGIIRTIPINLSTNERIGAEAGALYNPNKWLRLNGSFNFFQFATEGSFEGESYGATNTSWFARFSSKVNLPAKIEWQTNAFYSGPSENAQTKNEGIFSLNLAISKDIMGDQGTLAFNVSDLLNSRKRISFTETPNFTSDSEFQWRQRQFNLSFVYRFNQPKGKQNGRRNGGPEDEERDFGGGA</sequence>
<dbReference type="SUPFAM" id="SSF56935">
    <property type="entry name" value="Porins"/>
    <property type="match status" value="1"/>
</dbReference>
<dbReference type="InterPro" id="IPR012910">
    <property type="entry name" value="Plug_dom"/>
</dbReference>
<reference evidence="8 9" key="1">
    <citation type="submission" date="2024-07" db="EMBL/GenBank/DDBJ databases">
        <title>The genome sequence of type strain Sediminicola arcticus GDMCC 1.2805.</title>
        <authorList>
            <person name="Liu Y."/>
        </authorList>
    </citation>
    <scope>NUCLEOTIDE SEQUENCE [LARGE SCALE GENOMIC DNA]</scope>
    <source>
        <strain evidence="8 9">GDMCC 1.2805</strain>
    </source>
</reference>